<evidence type="ECO:0000256" key="2">
    <source>
        <dbReference type="ARBA" id="ARBA00023136"/>
    </source>
</evidence>
<reference evidence="7" key="2">
    <citation type="journal article" date="2021" name="Genome Biol. Evol.">
        <title>Developing a high-quality reference genome for a parasitic bivalve with doubly uniparental inheritance (Bivalvia: Unionida).</title>
        <authorList>
            <person name="Smith C.H."/>
        </authorList>
    </citation>
    <scope>NUCLEOTIDE SEQUENCE</scope>
    <source>
        <strain evidence="7">CHS0354</strain>
        <tissue evidence="7">Mantle</tissue>
    </source>
</reference>
<dbReference type="InterPro" id="IPR051275">
    <property type="entry name" value="Cell_adhesion_signaling"/>
</dbReference>
<evidence type="ECO:0000313" key="7">
    <source>
        <dbReference type="EMBL" id="KAK3584380.1"/>
    </source>
</evidence>
<keyword evidence="3" id="KW-1015">Disulfide bond</keyword>
<keyword evidence="2" id="KW-0472">Membrane</keyword>
<dbReference type="SMART" id="SM00409">
    <property type="entry name" value="IG"/>
    <property type="match status" value="2"/>
</dbReference>
<evidence type="ECO:0000256" key="4">
    <source>
        <dbReference type="ARBA" id="ARBA00023180"/>
    </source>
</evidence>
<feature type="domain" description="Ig-like" evidence="6">
    <location>
        <begin position="238"/>
        <end position="338"/>
    </location>
</feature>
<organism evidence="7 8">
    <name type="scientific">Potamilus streckersoni</name>
    <dbReference type="NCBI Taxonomy" id="2493646"/>
    <lineage>
        <taxon>Eukaryota</taxon>
        <taxon>Metazoa</taxon>
        <taxon>Spiralia</taxon>
        <taxon>Lophotrochozoa</taxon>
        <taxon>Mollusca</taxon>
        <taxon>Bivalvia</taxon>
        <taxon>Autobranchia</taxon>
        <taxon>Heteroconchia</taxon>
        <taxon>Palaeoheterodonta</taxon>
        <taxon>Unionida</taxon>
        <taxon>Unionoidea</taxon>
        <taxon>Unionidae</taxon>
        <taxon>Ambleminae</taxon>
        <taxon>Lampsilini</taxon>
        <taxon>Potamilus</taxon>
    </lineage>
</organism>
<dbReference type="PANTHER" id="PTHR11640">
    <property type="entry name" value="NEPHRIN"/>
    <property type="match status" value="1"/>
</dbReference>
<dbReference type="GO" id="GO:0050839">
    <property type="term" value="F:cell adhesion molecule binding"/>
    <property type="evidence" value="ECO:0007669"/>
    <property type="project" value="TreeGrafter"/>
</dbReference>
<dbReference type="EMBL" id="JAEAOA010000365">
    <property type="protein sequence ID" value="KAK3584380.1"/>
    <property type="molecule type" value="Genomic_DNA"/>
</dbReference>
<name>A0AAE0S3Q0_9BIVA</name>
<keyword evidence="4" id="KW-0325">Glycoprotein</keyword>
<dbReference type="GO" id="GO:0098609">
    <property type="term" value="P:cell-cell adhesion"/>
    <property type="evidence" value="ECO:0007669"/>
    <property type="project" value="TreeGrafter"/>
</dbReference>
<dbReference type="InterPro" id="IPR003599">
    <property type="entry name" value="Ig_sub"/>
</dbReference>
<dbReference type="PROSITE" id="PS50835">
    <property type="entry name" value="IG_LIKE"/>
    <property type="match status" value="2"/>
</dbReference>
<comment type="subcellular location">
    <subcellularLocation>
        <location evidence="1">Membrane</location>
        <topology evidence="1">Single-pass type I membrane protein</topology>
    </subcellularLocation>
</comment>
<evidence type="ECO:0000256" key="5">
    <source>
        <dbReference type="ARBA" id="ARBA00023319"/>
    </source>
</evidence>
<proteinExistence type="predicted"/>
<evidence type="ECO:0000259" key="6">
    <source>
        <dbReference type="PROSITE" id="PS50835"/>
    </source>
</evidence>
<dbReference type="InterPro" id="IPR007110">
    <property type="entry name" value="Ig-like_dom"/>
</dbReference>
<gene>
    <name evidence="7" type="ORF">CHS0354_005152</name>
</gene>
<comment type="caution">
    <text evidence="7">The sequence shown here is derived from an EMBL/GenBank/DDBJ whole genome shotgun (WGS) entry which is preliminary data.</text>
</comment>
<dbReference type="AlphaFoldDB" id="A0AAE0S3Q0"/>
<dbReference type="SUPFAM" id="SSF48726">
    <property type="entry name" value="Immunoglobulin"/>
    <property type="match status" value="2"/>
</dbReference>
<keyword evidence="8" id="KW-1185">Reference proteome</keyword>
<feature type="domain" description="Ig-like" evidence="6">
    <location>
        <begin position="372"/>
        <end position="439"/>
    </location>
</feature>
<accession>A0AAE0S3Q0</accession>
<dbReference type="InterPro" id="IPR036179">
    <property type="entry name" value="Ig-like_dom_sf"/>
</dbReference>
<dbReference type="GO" id="GO:0005911">
    <property type="term" value="C:cell-cell junction"/>
    <property type="evidence" value="ECO:0007669"/>
    <property type="project" value="TreeGrafter"/>
</dbReference>
<evidence type="ECO:0000256" key="3">
    <source>
        <dbReference type="ARBA" id="ARBA00023157"/>
    </source>
</evidence>
<dbReference type="Proteomes" id="UP001195483">
    <property type="component" value="Unassembled WGS sequence"/>
</dbReference>
<keyword evidence="5" id="KW-0393">Immunoglobulin domain</keyword>
<protein>
    <recommendedName>
        <fullName evidence="6">Ig-like domain-containing protein</fullName>
    </recommendedName>
</protein>
<reference evidence="7" key="1">
    <citation type="journal article" date="2021" name="Genome Biol. Evol.">
        <title>A High-Quality Reference Genome for a Parasitic Bivalve with Doubly Uniparental Inheritance (Bivalvia: Unionida).</title>
        <authorList>
            <person name="Smith C.H."/>
        </authorList>
    </citation>
    <scope>NUCLEOTIDE SEQUENCE</scope>
    <source>
        <strain evidence="7">CHS0354</strain>
    </source>
</reference>
<reference evidence="7" key="3">
    <citation type="submission" date="2023-05" db="EMBL/GenBank/DDBJ databases">
        <authorList>
            <person name="Smith C.H."/>
        </authorList>
    </citation>
    <scope>NUCLEOTIDE SEQUENCE</scope>
    <source>
        <strain evidence="7">CHS0354</strain>
        <tissue evidence="7">Mantle</tissue>
    </source>
</reference>
<evidence type="ECO:0000313" key="8">
    <source>
        <dbReference type="Proteomes" id="UP001195483"/>
    </source>
</evidence>
<sequence length="512" mass="56674">MLLCKNNMRNASLYQVNMPWVIFILTVLHTGQISDAQSIYLLTDIALPFKGSSFGMSCILSVPFTGSNGIVLLRNDSYLVSCIASSGCSFIEGYTFKINQTGVFMTILSLDRDSHGGIWTCTYAGNIISNPVNLIVYDLTLATDMTLPFKGSSFAMTCMLSEPFTSNGIALLINGISLVSCLPRGCSYAEGYTVKVNQTGVFMTILSLDRNSHEGIWTCKYAGSITSNAVNLVVYTFPIGISFTQEPSDNVDLSMMTATFQCRTIGCSFPDPVIKWMYENQNFLIGIQTLTSDGCTSTEKIYTSTLFLQRNSTLSDNSDKTVIFSCRINYPNSSVNISTSARKSVRFAVRVTEAVLQQNTKNITDILTVNLGEPVTLTCMTGYVRPDPTINWYIGSQKRGSGPSLNFTPSNADHSEIIYCQAYNTDPNSIAYSSKPRLSVQGMISAAEHKRKSMQRVLQQSTVSNKNEQKSWTPVELTDENIFNTISFKYVEVQRKNYEEHEGIDLMRAKLG</sequence>
<dbReference type="Gene3D" id="2.60.40.10">
    <property type="entry name" value="Immunoglobulins"/>
    <property type="match status" value="1"/>
</dbReference>
<dbReference type="PANTHER" id="PTHR11640:SF31">
    <property type="entry name" value="IRREGULAR CHIASM C-ROUGHEST PROTEIN-RELATED"/>
    <property type="match status" value="1"/>
</dbReference>
<dbReference type="InterPro" id="IPR013783">
    <property type="entry name" value="Ig-like_fold"/>
</dbReference>
<evidence type="ECO:0000256" key="1">
    <source>
        <dbReference type="ARBA" id="ARBA00004479"/>
    </source>
</evidence>
<dbReference type="GO" id="GO:0005886">
    <property type="term" value="C:plasma membrane"/>
    <property type="evidence" value="ECO:0007669"/>
    <property type="project" value="TreeGrafter"/>
</dbReference>